<protein>
    <recommendedName>
        <fullName evidence="7 17">Pyruvate kinase</fullName>
        <ecNumber evidence="6 17">2.7.1.40</ecNumber>
    </recommendedName>
</protein>
<comment type="similarity">
    <text evidence="4">In the C-terminal section; belongs to the PEP-utilizing enzyme family.</text>
</comment>
<keyword evidence="14" id="KW-0630">Potassium</keyword>
<evidence type="ECO:0000256" key="8">
    <source>
        <dbReference type="ARBA" id="ARBA00022679"/>
    </source>
</evidence>
<dbReference type="SUPFAM" id="SSF50800">
    <property type="entry name" value="PK beta-barrel domain-like"/>
    <property type="match status" value="1"/>
</dbReference>
<dbReference type="InterPro" id="IPR018209">
    <property type="entry name" value="Pyrv_Knase_AS"/>
</dbReference>
<dbReference type="GO" id="GO:0005524">
    <property type="term" value="F:ATP binding"/>
    <property type="evidence" value="ECO:0007669"/>
    <property type="project" value="UniProtKB-KW"/>
</dbReference>
<dbReference type="GO" id="GO:0004743">
    <property type="term" value="F:pyruvate kinase activity"/>
    <property type="evidence" value="ECO:0007669"/>
    <property type="project" value="UniProtKB-UniRule"/>
</dbReference>
<evidence type="ECO:0000259" key="21">
    <source>
        <dbReference type="Pfam" id="PF02887"/>
    </source>
</evidence>
<name>A8SAY2_9FIRM</name>
<dbReference type="PROSITE" id="PS00110">
    <property type="entry name" value="PYRUVATE_KINASE"/>
    <property type="match status" value="1"/>
</dbReference>
<feature type="domain" description="PEP-utilising enzyme mobile" evidence="20">
    <location>
        <begin position="575"/>
        <end position="646"/>
    </location>
</feature>
<feature type="domain" description="Pyruvate kinase barrel" evidence="19">
    <location>
        <begin position="71"/>
        <end position="391"/>
    </location>
</feature>
<evidence type="ECO:0000256" key="10">
    <source>
        <dbReference type="ARBA" id="ARBA00022741"/>
    </source>
</evidence>
<dbReference type="HOGENOM" id="CLU_015439_0_2_9"/>
<keyword evidence="9" id="KW-0479">Metal-binding</keyword>
<dbReference type="PANTHER" id="PTHR11817">
    <property type="entry name" value="PYRUVATE KINASE"/>
    <property type="match status" value="1"/>
</dbReference>
<evidence type="ECO:0000256" key="11">
    <source>
        <dbReference type="ARBA" id="ARBA00022777"/>
    </source>
</evidence>
<keyword evidence="8 18" id="KW-0808">Transferase</keyword>
<dbReference type="NCBIfam" id="TIGR01064">
    <property type="entry name" value="pyruv_kin"/>
    <property type="match status" value="1"/>
</dbReference>
<evidence type="ECO:0000256" key="14">
    <source>
        <dbReference type="ARBA" id="ARBA00022958"/>
    </source>
</evidence>
<dbReference type="InterPro" id="IPR040442">
    <property type="entry name" value="Pyrv_kinase-like_dom_sf"/>
</dbReference>
<dbReference type="InterPro" id="IPR015813">
    <property type="entry name" value="Pyrv/PenolPyrv_kinase-like_dom"/>
</dbReference>
<dbReference type="Pfam" id="PF02887">
    <property type="entry name" value="PK_C"/>
    <property type="match status" value="1"/>
</dbReference>
<evidence type="ECO:0000256" key="3">
    <source>
        <dbReference type="ARBA" id="ARBA00004997"/>
    </source>
</evidence>
<evidence type="ECO:0000256" key="13">
    <source>
        <dbReference type="ARBA" id="ARBA00022842"/>
    </source>
</evidence>
<dbReference type="EC" id="2.7.1.40" evidence="6 17"/>
<evidence type="ECO:0000313" key="22">
    <source>
        <dbReference type="EMBL" id="EDP21685.1"/>
    </source>
</evidence>
<evidence type="ECO:0000256" key="9">
    <source>
        <dbReference type="ARBA" id="ARBA00022723"/>
    </source>
</evidence>
<comment type="pathway">
    <text evidence="3 18">Carbohydrate degradation; glycolysis; pyruvate from D-glyceraldehyde 3-phosphate: step 5/5.</text>
</comment>
<dbReference type="Gene3D" id="3.50.30.10">
    <property type="entry name" value="Phosphohistidine domain"/>
    <property type="match status" value="1"/>
</dbReference>
<dbReference type="PRINTS" id="PR01050">
    <property type="entry name" value="PYRUVTKNASE"/>
</dbReference>
<dbReference type="InterPro" id="IPR008279">
    <property type="entry name" value="PEP-util_enz_mobile_dom"/>
</dbReference>
<dbReference type="Proteomes" id="UP000005945">
    <property type="component" value="Unassembled WGS sequence"/>
</dbReference>
<dbReference type="InterPro" id="IPR001697">
    <property type="entry name" value="Pyr_Knase"/>
</dbReference>
<dbReference type="GO" id="GO:0000287">
    <property type="term" value="F:magnesium ion binding"/>
    <property type="evidence" value="ECO:0007669"/>
    <property type="project" value="UniProtKB-UniRule"/>
</dbReference>
<accession>A8SAY2</accession>
<dbReference type="FunFam" id="2.40.33.10:FF:000001">
    <property type="entry name" value="Pyruvate kinase"/>
    <property type="match status" value="1"/>
</dbReference>
<evidence type="ECO:0000256" key="4">
    <source>
        <dbReference type="ARBA" id="ARBA00006237"/>
    </source>
</evidence>
<dbReference type="SUPFAM" id="SSF52009">
    <property type="entry name" value="Phosphohistidine domain"/>
    <property type="match status" value="1"/>
</dbReference>
<evidence type="ECO:0000256" key="12">
    <source>
        <dbReference type="ARBA" id="ARBA00022840"/>
    </source>
</evidence>
<dbReference type="SUPFAM" id="SSF51621">
    <property type="entry name" value="Phosphoenolpyruvate/pyruvate domain"/>
    <property type="match status" value="1"/>
</dbReference>
<organism evidence="22 23">
    <name type="scientific">Faecalibacterium prausnitzii M21/2</name>
    <dbReference type="NCBI Taxonomy" id="411485"/>
    <lineage>
        <taxon>Bacteria</taxon>
        <taxon>Bacillati</taxon>
        <taxon>Bacillota</taxon>
        <taxon>Clostridia</taxon>
        <taxon>Eubacteriales</taxon>
        <taxon>Oscillospiraceae</taxon>
        <taxon>Faecalibacterium</taxon>
    </lineage>
</organism>
<comment type="caution">
    <text evidence="22">The sequence shown here is derived from an EMBL/GenBank/DDBJ whole genome shotgun (WGS) entry which is preliminary data.</text>
</comment>
<comment type="similarity">
    <text evidence="5 18">Belongs to the pyruvate kinase family.</text>
</comment>
<comment type="cofactor">
    <cofactor evidence="1">
        <name>Mg(2+)</name>
        <dbReference type="ChEBI" id="CHEBI:18420"/>
    </cofactor>
</comment>
<comment type="cofactor">
    <cofactor evidence="2">
        <name>K(+)</name>
        <dbReference type="ChEBI" id="CHEBI:29103"/>
    </cofactor>
</comment>
<keyword evidence="15 18" id="KW-0324">Glycolysis</keyword>
<evidence type="ECO:0000256" key="2">
    <source>
        <dbReference type="ARBA" id="ARBA00001958"/>
    </source>
</evidence>
<keyword evidence="13 18" id="KW-0460">Magnesium</keyword>
<keyword evidence="16 22" id="KW-0670">Pyruvate</keyword>
<evidence type="ECO:0000256" key="16">
    <source>
        <dbReference type="ARBA" id="ARBA00023317"/>
    </source>
</evidence>
<dbReference type="GO" id="GO:0016301">
    <property type="term" value="F:kinase activity"/>
    <property type="evidence" value="ECO:0007669"/>
    <property type="project" value="UniProtKB-KW"/>
</dbReference>
<reference evidence="22 23" key="2">
    <citation type="submission" date="2007-09" db="EMBL/GenBank/DDBJ databases">
        <authorList>
            <person name="Fulton L."/>
            <person name="Clifton S."/>
            <person name="Fulton B."/>
            <person name="Xu J."/>
            <person name="Minx P."/>
            <person name="Pepin K.H."/>
            <person name="Johnson M."/>
            <person name="Thiruvilangam P."/>
            <person name="Bhonagiri V."/>
            <person name="Nash W.E."/>
            <person name="Mardis E.R."/>
            <person name="Wilson R.K."/>
        </authorList>
    </citation>
    <scope>NUCLEOTIDE SEQUENCE [LARGE SCALE GENOMIC DNA]</scope>
    <source>
        <strain evidence="22 23">M21/2</strain>
    </source>
</reference>
<dbReference type="Gene3D" id="3.20.20.60">
    <property type="entry name" value="Phosphoenolpyruvate-binding domains"/>
    <property type="match status" value="1"/>
</dbReference>
<dbReference type="Gene3D" id="2.40.33.10">
    <property type="entry name" value="PK beta-barrel domain-like"/>
    <property type="match status" value="1"/>
</dbReference>
<dbReference type="NCBIfam" id="NF004978">
    <property type="entry name" value="PRK06354.1"/>
    <property type="match status" value="1"/>
</dbReference>
<evidence type="ECO:0000259" key="19">
    <source>
        <dbReference type="Pfam" id="PF00224"/>
    </source>
</evidence>
<dbReference type="Pfam" id="PF00391">
    <property type="entry name" value="PEP-utilizers"/>
    <property type="match status" value="1"/>
</dbReference>
<evidence type="ECO:0000256" key="17">
    <source>
        <dbReference type="NCBIfam" id="TIGR01064"/>
    </source>
</evidence>
<dbReference type="UniPathway" id="UPA00109">
    <property type="reaction ID" value="UER00188"/>
</dbReference>
<dbReference type="Pfam" id="PF00224">
    <property type="entry name" value="PK"/>
    <property type="match status" value="1"/>
</dbReference>
<dbReference type="GO" id="GO:0030955">
    <property type="term" value="F:potassium ion binding"/>
    <property type="evidence" value="ECO:0007669"/>
    <property type="project" value="UniProtKB-UniRule"/>
</dbReference>
<dbReference type="NCBIfam" id="NF004491">
    <property type="entry name" value="PRK05826.1"/>
    <property type="match status" value="1"/>
</dbReference>
<comment type="catalytic activity">
    <reaction evidence="18">
        <text>pyruvate + ATP = phosphoenolpyruvate + ADP + H(+)</text>
        <dbReference type="Rhea" id="RHEA:18157"/>
        <dbReference type="ChEBI" id="CHEBI:15361"/>
        <dbReference type="ChEBI" id="CHEBI:15378"/>
        <dbReference type="ChEBI" id="CHEBI:30616"/>
        <dbReference type="ChEBI" id="CHEBI:58702"/>
        <dbReference type="ChEBI" id="CHEBI:456216"/>
        <dbReference type="EC" id="2.7.1.40"/>
    </reaction>
</comment>
<dbReference type="AlphaFoldDB" id="A8SAY2"/>
<evidence type="ECO:0000256" key="18">
    <source>
        <dbReference type="RuleBase" id="RU000504"/>
    </source>
</evidence>
<proteinExistence type="inferred from homology"/>
<evidence type="ECO:0000259" key="20">
    <source>
        <dbReference type="Pfam" id="PF00391"/>
    </source>
</evidence>
<keyword evidence="12" id="KW-0067">ATP-binding</keyword>
<dbReference type="SUPFAM" id="SSF52935">
    <property type="entry name" value="PK C-terminal domain-like"/>
    <property type="match status" value="1"/>
</dbReference>
<keyword evidence="11 18" id="KW-0418">Kinase</keyword>
<dbReference type="InterPro" id="IPR015795">
    <property type="entry name" value="Pyrv_Knase_C"/>
</dbReference>
<dbReference type="Gene3D" id="3.40.1380.20">
    <property type="entry name" value="Pyruvate kinase, C-terminal domain"/>
    <property type="match status" value="1"/>
</dbReference>
<evidence type="ECO:0000256" key="1">
    <source>
        <dbReference type="ARBA" id="ARBA00001946"/>
    </source>
</evidence>
<evidence type="ECO:0000256" key="6">
    <source>
        <dbReference type="ARBA" id="ARBA00012142"/>
    </source>
</evidence>
<dbReference type="EMBL" id="ABED02000025">
    <property type="protein sequence ID" value="EDP21685.1"/>
    <property type="molecule type" value="Genomic_DNA"/>
</dbReference>
<dbReference type="InterPro" id="IPR015793">
    <property type="entry name" value="Pyrv_Knase_brl"/>
</dbReference>
<evidence type="ECO:0000256" key="5">
    <source>
        <dbReference type="ARBA" id="ARBA00008663"/>
    </source>
</evidence>
<gene>
    <name evidence="22" type="primary">pyk</name>
    <name evidence="22" type="ORF">FAEPRAM212_01506</name>
</gene>
<sequence>MQKLVFKQKFLLLSCAGMIIIIGGRVLGFPALPYKPTRCTGSFYSHWSYTAACRDAVPDIGKRELTEVYCMRKTKIICTLGPSTDKEGVLRELIANGMNVARFNFSHGSHEEHLGRLEKLKALREELGKPVAALLDTKGPEIRLKDFKNGVENLVAGQTFTLTTRDVEGTNEICSITYKDLPMDVEPNGTIMLDDGLIKLQIQTVNDTDIVCTVLNNGKIKNKKGVNVPGVHLSMPYMSQRDKDDIIFGIQQGYDFIAASFVRTAQDVYDIRNLLNQYDSNIRIIAKIENREGVNNIDSILAAADAVMVARGDLGVEIDFTELPGIQKTIIDRSFSFGKPIVTATQMLDSMIVNPRPTRAEISDVANAIYDGTSAIMLSGETAAGAYPVEALKTMSAIAERTEQEGFHLRGRTMDSNPGKISVSDATAHAACLTARDVNAAAIVTVSESGTTARLLSKYRPQQPIIACVMREQVQRQLSLSWGITPLMMSLAHSTDELIEMSTALAKENGYLHNGELAVVTAGVPVGVSGTTNMIKIHMVGNCLATGVGVGPENNDVASGKACVCRTMDEVRAKFKPGMVLVVPSTSNEMLSFVRDAAALVVEEPGLNSHAAIAGKALLKPTVVGAAGATSHIRDGLMVAVDCAHGSVQRLQG</sequence>
<reference evidence="22 23" key="1">
    <citation type="submission" date="2007-09" db="EMBL/GenBank/DDBJ databases">
        <title>Draft genome sequence of Faecalibacterium prausnitzii M21/2.</title>
        <authorList>
            <person name="Sudarsanam P."/>
            <person name="Ley R."/>
            <person name="Guruge J."/>
            <person name="Turnbaugh P.J."/>
            <person name="Mahowald M."/>
            <person name="Liep D."/>
            <person name="Gordon J."/>
        </authorList>
    </citation>
    <scope>NUCLEOTIDE SEQUENCE [LARGE SCALE GENOMIC DNA]</scope>
    <source>
        <strain evidence="22 23">M21/2</strain>
    </source>
</reference>
<dbReference type="InterPro" id="IPR036637">
    <property type="entry name" value="Phosphohistidine_dom_sf"/>
</dbReference>
<dbReference type="InterPro" id="IPR011037">
    <property type="entry name" value="Pyrv_Knase-like_insert_dom_sf"/>
</dbReference>
<dbReference type="InterPro" id="IPR015806">
    <property type="entry name" value="Pyrv_Knase_insert_dom_sf"/>
</dbReference>
<dbReference type="InterPro" id="IPR036918">
    <property type="entry name" value="Pyrv_Knase_C_sf"/>
</dbReference>
<evidence type="ECO:0000313" key="23">
    <source>
        <dbReference type="Proteomes" id="UP000005945"/>
    </source>
</evidence>
<evidence type="ECO:0000256" key="15">
    <source>
        <dbReference type="ARBA" id="ARBA00023152"/>
    </source>
</evidence>
<feature type="domain" description="Pyruvate kinase C-terminal" evidence="21">
    <location>
        <begin position="425"/>
        <end position="538"/>
    </location>
</feature>
<keyword evidence="10" id="KW-0547">Nucleotide-binding</keyword>
<evidence type="ECO:0000256" key="7">
    <source>
        <dbReference type="ARBA" id="ARBA00018587"/>
    </source>
</evidence>